<dbReference type="RefSeq" id="WP_185301119.1">
    <property type="nucleotide sequence ID" value="NZ_CP045702.1"/>
</dbReference>
<dbReference type="Gene3D" id="1.10.10.60">
    <property type="entry name" value="Homeodomain-like"/>
    <property type="match status" value="1"/>
</dbReference>
<feature type="DNA-binding region" description="H-T-H motif" evidence="4">
    <location>
        <begin position="42"/>
        <end position="61"/>
    </location>
</feature>
<protein>
    <submittedName>
        <fullName evidence="6">TetR family transcriptional regulator</fullName>
    </submittedName>
</protein>
<evidence type="ECO:0000256" key="4">
    <source>
        <dbReference type="PROSITE-ProRule" id="PRU00335"/>
    </source>
</evidence>
<gene>
    <name evidence="6" type="ORF">F0344_26360</name>
</gene>
<dbReference type="PRINTS" id="PR00455">
    <property type="entry name" value="HTHTETR"/>
</dbReference>
<dbReference type="Gene3D" id="1.10.357.10">
    <property type="entry name" value="Tetracycline Repressor, domain 2"/>
    <property type="match status" value="1"/>
</dbReference>
<dbReference type="PANTHER" id="PTHR30055">
    <property type="entry name" value="HTH-TYPE TRANSCRIPTIONAL REGULATOR RUTR"/>
    <property type="match status" value="1"/>
</dbReference>
<dbReference type="SUPFAM" id="SSF46689">
    <property type="entry name" value="Homeodomain-like"/>
    <property type="match status" value="1"/>
</dbReference>
<feature type="domain" description="HTH tetR-type" evidence="5">
    <location>
        <begin position="19"/>
        <end position="79"/>
    </location>
</feature>
<dbReference type="InterPro" id="IPR041347">
    <property type="entry name" value="MftR_C"/>
</dbReference>
<evidence type="ECO:0000313" key="6">
    <source>
        <dbReference type="EMBL" id="QNE77651.1"/>
    </source>
</evidence>
<evidence type="ECO:0000256" key="3">
    <source>
        <dbReference type="ARBA" id="ARBA00023163"/>
    </source>
</evidence>
<dbReference type="PROSITE" id="PS50977">
    <property type="entry name" value="HTH_TETR_2"/>
    <property type="match status" value="1"/>
</dbReference>
<accession>A0A7G7BQN6</accession>
<keyword evidence="3" id="KW-0804">Transcription</keyword>
<dbReference type="EMBL" id="CP045702">
    <property type="protein sequence ID" value="QNE77651.1"/>
    <property type="molecule type" value="Genomic_DNA"/>
</dbReference>
<dbReference type="Pfam" id="PF17754">
    <property type="entry name" value="TetR_C_14"/>
    <property type="match status" value="1"/>
</dbReference>
<dbReference type="Pfam" id="PF00440">
    <property type="entry name" value="TetR_N"/>
    <property type="match status" value="1"/>
</dbReference>
<organism evidence="6 7">
    <name type="scientific">Streptomyces finlayi</name>
    <dbReference type="NCBI Taxonomy" id="67296"/>
    <lineage>
        <taxon>Bacteria</taxon>
        <taxon>Bacillati</taxon>
        <taxon>Actinomycetota</taxon>
        <taxon>Actinomycetes</taxon>
        <taxon>Kitasatosporales</taxon>
        <taxon>Streptomycetaceae</taxon>
        <taxon>Streptomyces</taxon>
    </lineage>
</organism>
<dbReference type="InterPro" id="IPR009057">
    <property type="entry name" value="Homeodomain-like_sf"/>
</dbReference>
<dbReference type="AlphaFoldDB" id="A0A7G7BQN6"/>
<evidence type="ECO:0000313" key="7">
    <source>
        <dbReference type="Proteomes" id="UP000515307"/>
    </source>
</evidence>
<sequence length="224" mass="25171">MPAGQEADPPAGLRERRKQRTRGALLNAALELFTTQGYERTTVDEIAEAVEVSQRTFFRHFANKEEAAFAVQTMVESRFLAELRRRPAAEAPFEAMRRAVLCAWNSIGEAIEEIIPIELHMRTYRMIESTPSLIAAHMRRGVALEDEIARLIARREGLDLETDTRPRIVVAAFSGVMRVSGQQWGLGQDTSMESLRALTEEYLDHLGPALAENWRTPPTGAPVR</sequence>
<keyword evidence="2 4" id="KW-0238">DNA-binding</keyword>
<dbReference type="InterPro" id="IPR001647">
    <property type="entry name" value="HTH_TetR"/>
</dbReference>
<dbReference type="KEGG" id="sfiy:F0344_26360"/>
<evidence type="ECO:0000259" key="5">
    <source>
        <dbReference type="PROSITE" id="PS50977"/>
    </source>
</evidence>
<reference evidence="7" key="1">
    <citation type="submission" date="2019-10" db="EMBL/GenBank/DDBJ databases">
        <title>Antimicrobial potential of Antarctic Bacteria.</title>
        <authorList>
            <person name="Benaud N."/>
            <person name="Edwards R.J."/>
            <person name="Ferrari B.C."/>
        </authorList>
    </citation>
    <scope>NUCLEOTIDE SEQUENCE [LARGE SCALE GENOMIC DNA]</scope>
    <source>
        <strain evidence="7">NBSH44</strain>
    </source>
</reference>
<dbReference type="PANTHER" id="PTHR30055:SF238">
    <property type="entry name" value="MYCOFACTOCIN BIOSYNTHESIS TRANSCRIPTIONAL REGULATOR MFTR-RELATED"/>
    <property type="match status" value="1"/>
</dbReference>
<dbReference type="InterPro" id="IPR050109">
    <property type="entry name" value="HTH-type_TetR-like_transc_reg"/>
</dbReference>
<keyword evidence="1" id="KW-0805">Transcription regulation</keyword>
<dbReference type="GO" id="GO:0003700">
    <property type="term" value="F:DNA-binding transcription factor activity"/>
    <property type="evidence" value="ECO:0007669"/>
    <property type="project" value="TreeGrafter"/>
</dbReference>
<evidence type="ECO:0000256" key="2">
    <source>
        <dbReference type="ARBA" id="ARBA00023125"/>
    </source>
</evidence>
<dbReference type="GO" id="GO:0000976">
    <property type="term" value="F:transcription cis-regulatory region binding"/>
    <property type="evidence" value="ECO:0007669"/>
    <property type="project" value="TreeGrafter"/>
</dbReference>
<dbReference type="Proteomes" id="UP000515307">
    <property type="component" value="Chromosome"/>
</dbReference>
<evidence type="ECO:0000256" key="1">
    <source>
        <dbReference type="ARBA" id="ARBA00023015"/>
    </source>
</evidence>
<name>A0A7G7BQN6_9ACTN</name>
<keyword evidence="7" id="KW-1185">Reference proteome</keyword>
<proteinExistence type="predicted"/>